<protein>
    <submittedName>
        <fullName evidence="9">Chemotaxis protein</fullName>
    </submittedName>
</protein>
<comment type="subcellular location">
    <subcellularLocation>
        <location evidence="1">Membrane</location>
    </subcellularLocation>
</comment>
<name>A0A0A5HXV4_PHOS4</name>
<dbReference type="SUPFAM" id="SSF58104">
    <property type="entry name" value="Methyl-accepting chemotaxis protein (MCP) signaling domain"/>
    <property type="match status" value="1"/>
</dbReference>
<evidence type="ECO:0000256" key="3">
    <source>
        <dbReference type="ARBA" id="ARBA00029447"/>
    </source>
</evidence>
<dbReference type="OrthoDB" id="9795078at2"/>
<accession>A0A0A5HXV4</accession>
<feature type="compositionally biased region" description="Low complexity" evidence="5">
    <location>
        <begin position="417"/>
        <end position="435"/>
    </location>
</feature>
<dbReference type="PANTHER" id="PTHR32089:SF33">
    <property type="entry name" value="TOXIN COREGULATED PILUS BIOSYNTHESIS PROTEIN I"/>
    <property type="match status" value="1"/>
</dbReference>
<dbReference type="PROSITE" id="PS51753">
    <property type="entry name" value="HBM"/>
    <property type="match status" value="1"/>
</dbReference>
<comment type="caution">
    <text evidence="9">The sequence shown here is derived from an EMBL/GenBank/DDBJ whole genome shotgun (WGS) entry which is preliminary data.</text>
</comment>
<keyword evidence="6" id="KW-0472">Membrane</keyword>
<feature type="domain" description="Methyl-accepting transducer" evidence="7">
    <location>
        <begin position="374"/>
        <end position="610"/>
    </location>
</feature>
<evidence type="ECO:0000256" key="6">
    <source>
        <dbReference type="SAM" id="Phobius"/>
    </source>
</evidence>
<dbReference type="AlphaFoldDB" id="A0A0A5HXV4"/>
<dbReference type="FunFam" id="1.10.287.950:FF:000001">
    <property type="entry name" value="Methyl-accepting chemotaxis sensory transducer"/>
    <property type="match status" value="1"/>
</dbReference>
<gene>
    <name evidence="9" type="ORF">NM06_07530</name>
</gene>
<comment type="similarity">
    <text evidence="3">Belongs to the methyl-accepting chemotaxis (MCP) protein family.</text>
</comment>
<feature type="compositionally biased region" description="Polar residues" evidence="5">
    <location>
        <begin position="436"/>
        <end position="449"/>
    </location>
</feature>
<feature type="domain" description="HBM" evidence="8">
    <location>
        <begin position="41"/>
        <end position="281"/>
    </location>
</feature>
<dbReference type="Gene3D" id="1.10.287.950">
    <property type="entry name" value="Methyl-accepting chemotaxis protein"/>
    <property type="match status" value="1"/>
</dbReference>
<evidence type="ECO:0000256" key="2">
    <source>
        <dbReference type="ARBA" id="ARBA00023224"/>
    </source>
</evidence>
<dbReference type="STRING" id="379097.SE23_01620"/>
<keyword evidence="6" id="KW-1133">Transmembrane helix</keyword>
<evidence type="ECO:0000256" key="5">
    <source>
        <dbReference type="SAM" id="MobiDB-lite"/>
    </source>
</evidence>
<dbReference type="Proteomes" id="UP000030451">
    <property type="component" value="Unassembled WGS sequence"/>
</dbReference>
<dbReference type="InterPro" id="IPR024478">
    <property type="entry name" value="HlyB_4HB_MCP"/>
</dbReference>
<dbReference type="InterPro" id="IPR004089">
    <property type="entry name" value="MCPsignal_dom"/>
</dbReference>
<sequence length="646" mass="70016">MSLKKLLTLGFGVILGLILVISVVASFRFYQSSGGFNTYRGLALTSVSTGRIQANILEARLAALKYIQNHNPENIAALDKRINTAISLIEEVLDSHIDESHKSEFISIENQLTQYKQGFNQVIQLVNQRNQLVKEQLDPAGLNMRVSVTNIMNQAATEDDLDVAVSAGTLQQHLLLSRLYASKFLTSNAQNDAERANEEFAKVAQIAEQVESQLMTSEQISHLNAFQASFKQYRETFNNVVTTINSRNQVISGTLDVMGASAAATIEEIKLATKENQDSVGPEMVERFSNAQWTIFVLSAIVIIIALGIAIAIYRSVLKVVGGEPSDIEKIVADVSKGDLSNHIQTTGNETGIYANILQMRTELRRIIDGFHQISDNVSSASVELSAVMGETENNARQELSQMEQIATAINELSSTASEVSQNAANAENAASEASTNVQNGGNSLDSSDQIASKVDSSIGETSKIVNQLQEYSVEIGTVVEVINSISEQTNLLALNAAIEAARAGEQGRGFAVVADEVRSLAAKTQQSTVDIQEIISRLQAQAKDANQFMQSNLALAEESRKYSDELRSAFTSITESVGLISDMNTQVATASEEQSGVTQDISQNVSLTFDLVNQNVSGIQQSKSASEELASLAVKQKDLLSFFKL</sequence>
<dbReference type="GO" id="GO:0016020">
    <property type="term" value="C:membrane"/>
    <property type="evidence" value="ECO:0007669"/>
    <property type="project" value="UniProtKB-SubCell"/>
</dbReference>
<dbReference type="Pfam" id="PF00015">
    <property type="entry name" value="MCPsignal"/>
    <property type="match status" value="1"/>
</dbReference>
<dbReference type="CDD" id="cd11386">
    <property type="entry name" value="MCP_signal"/>
    <property type="match status" value="1"/>
</dbReference>
<dbReference type="PANTHER" id="PTHR32089">
    <property type="entry name" value="METHYL-ACCEPTING CHEMOTAXIS PROTEIN MCPB"/>
    <property type="match status" value="1"/>
</dbReference>
<keyword evidence="2 4" id="KW-0807">Transducer</keyword>
<dbReference type="SMART" id="SM00283">
    <property type="entry name" value="MA"/>
    <property type="match status" value="1"/>
</dbReference>
<dbReference type="EMBL" id="JRWP01000008">
    <property type="protein sequence ID" value="KGY09105.1"/>
    <property type="molecule type" value="Genomic_DNA"/>
</dbReference>
<evidence type="ECO:0000313" key="9">
    <source>
        <dbReference type="EMBL" id="KGY09105.1"/>
    </source>
</evidence>
<dbReference type="Pfam" id="PF12729">
    <property type="entry name" value="4HB_MCP_1"/>
    <property type="match status" value="1"/>
</dbReference>
<proteinExistence type="inferred from homology"/>
<feature type="region of interest" description="Disordered" evidence="5">
    <location>
        <begin position="417"/>
        <end position="449"/>
    </location>
</feature>
<evidence type="ECO:0000259" key="7">
    <source>
        <dbReference type="PROSITE" id="PS50111"/>
    </source>
</evidence>
<evidence type="ECO:0000256" key="1">
    <source>
        <dbReference type="ARBA" id="ARBA00004370"/>
    </source>
</evidence>
<evidence type="ECO:0000259" key="8">
    <source>
        <dbReference type="PROSITE" id="PS51753"/>
    </source>
</evidence>
<feature type="transmembrane region" description="Helical" evidence="6">
    <location>
        <begin position="293"/>
        <end position="314"/>
    </location>
</feature>
<organism evidence="9 10">
    <name type="scientific">Photobacterium sp. (strain ATCC 43367)</name>
    <dbReference type="NCBI Taxonomy" id="379097"/>
    <lineage>
        <taxon>Bacteria</taxon>
        <taxon>Pseudomonadati</taxon>
        <taxon>Pseudomonadota</taxon>
        <taxon>Gammaproteobacteria</taxon>
        <taxon>Vibrionales</taxon>
        <taxon>Vibrionaceae</taxon>
        <taxon>Vibrio</taxon>
        <taxon>Vibrio oreintalis group</taxon>
    </lineage>
</organism>
<evidence type="ECO:0000313" key="10">
    <source>
        <dbReference type="Proteomes" id="UP000030451"/>
    </source>
</evidence>
<dbReference type="GO" id="GO:0006935">
    <property type="term" value="P:chemotaxis"/>
    <property type="evidence" value="ECO:0007669"/>
    <property type="project" value="UniProtKB-ARBA"/>
</dbReference>
<dbReference type="PROSITE" id="PS50111">
    <property type="entry name" value="CHEMOTAXIS_TRANSDUC_2"/>
    <property type="match status" value="1"/>
</dbReference>
<dbReference type="GO" id="GO:0007165">
    <property type="term" value="P:signal transduction"/>
    <property type="evidence" value="ECO:0007669"/>
    <property type="project" value="UniProtKB-KW"/>
</dbReference>
<dbReference type="SMART" id="SM01358">
    <property type="entry name" value="HBM"/>
    <property type="match status" value="1"/>
</dbReference>
<reference evidence="9 10" key="1">
    <citation type="submission" date="2014-10" db="EMBL/GenBank/DDBJ databases">
        <title>Genome sequencing of Vibrio sinaloensis T08.</title>
        <authorList>
            <person name="Chan K.-G."/>
            <person name="Mohamad N.I."/>
        </authorList>
    </citation>
    <scope>NUCLEOTIDE SEQUENCE [LARGE SCALE GENOMIC DNA]</scope>
    <source>
        <strain evidence="9 10">T08</strain>
    </source>
</reference>
<keyword evidence="6" id="KW-0812">Transmembrane</keyword>
<dbReference type="RefSeq" id="WP_038189718.1">
    <property type="nucleotide sequence ID" value="NZ_JRWP01000008.1"/>
</dbReference>
<dbReference type="InterPro" id="IPR032255">
    <property type="entry name" value="HBM"/>
</dbReference>
<evidence type="ECO:0000256" key="4">
    <source>
        <dbReference type="PROSITE-ProRule" id="PRU00284"/>
    </source>
</evidence>